<accession>A0A0E9TS12</accession>
<proteinExistence type="predicted"/>
<reference evidence="1" key="2">
    <citation type="journal article" date="2015" name="Fish Shellfish Immunol.">
        <title>Early steps in the European eel (Anguilla anguilla)-Vibrio vulnificus interaction in the gills: Role of the RtxA13 toxin.</title>
        <authorList>
            <person name="Callol A."/>
            <person name="Pajuelo D."/>
            <person name="Ebbesson L."/>
            <person name="Teles M."/>
            <person name="MacKenzie S."/>
            <person name="Amaro C."/>
        </authorList>
    </citation>
    <scope>NUCLEOTIDE SEQUENCE</scope>
</reference>
<dbReference type="AlphaFoldDB" id="A0A0E9TS12"/>
<evidence type="ECO:0000313" key="1">
    <source>
        <dbReference type="EMBL" id="JAH55528.1"/>
    </source>
</evidence>
<name>A0A0E9TS12_ANGAN</name>
<reference evidence="1" key="1">
    <citation type="submission" date="2014-11" db="EMBL/GenBank/DDBJ databases">
        <authorList>
            <person name="Amaro Gonzalez C."/>
        </authorList>
    </citation>
    <scope>NUCLEOTIDE SEQUENCE</scope>
</reference>
<protein>
    <submittedName>
        <fullName evidence="1">Uncharacterized protein</fullName>
    </submittedName>
</protein>
<dbReference type="EMBL" id="GBXM01053049">
    <property type="protein sequence ID" value="JAH55528.1"/>
    <property type="molecule type" value="Transcribed_RNA"/>
</dbReference>
<sequence length="57" mass="6799">MPKRELFIFYSGLCRGIVSRGVGRLCCTIKGFPQYYCSINHLFVKKPLMQRKAWRDW</sequence>
<organism evidence="1">
    <name type="scientific">Anguilla anguilla</name>
    <name type="common">European freshwater eel</name>
    <name type="synonym">Muraena anguilla</name>
    <dbReference type="NCBI Taxonomy" id="7936"/>
    <lineage>
        <taxon>Eukaryota</taxon>
        <taxon>Metazoa</taxon>
        <taxon>Chordata</taxon>
        <taxon>Craniata</taxon>
        <taxon>Vertebrata</taxon>
        <taxon>Euteleostomi</taxon>
        <taxon>Actinopterygii</taxon>
        <taxon>Neopterygii</taxon>
        <taxon>Teleostei</taxon>
        <taxon>Anguilliformes</taxon>
        <taxon>Anguillidae</taxon>
        <taxon>Anguilla</taxon>
    </lineage>
</organism>